<dbReference type="EMBL" id="JAAIVB010000084">
    <property type="protein sequence ID" value="NEX64595.1"/>
    <property type="molecule type" value="Genomic_DNA"/>
</dbReference>
<sequence length="338" mass="34445">MDRFAAMPVRERKTGTASLAASGRGGAGSSVGARLLGMAVAAMAGAAAVQRPERAAADRNLDPDRTAPRLHACAALLSASVLLDSALEHYRGQFENPGMLAPLFTASAAMLAGLSGASSPARRAGGRHAYAAALAAGAAGTAFHAYNILRRPGGLRWGNLFYAAPVGAPAALSLAGLFGLAARRLHDGAPGRRRLLGMPTGRALSALTCLGLAGTSGEAALLHFRGAFHHPCMWLPVTVPPSAAVLLGVAAMSPAAEQPARLTRPTRAALWLTALLGVGGVGFHARGVGRQMGGWRNWTQNVLAGPPLSAPPSLAALALAGFVSLALLRPRGDREARP</sequence>
<name>A0A6B3SY44_9BURK</name>
<gene>
    <name evidence="2" type="ORF">G3574_26255</name>
</gene>
<evidence type="ECO:0000256" key="1">
    <source>
        <dbReference type="SAM" id="Phobius"/>
    </source>
</evidence>
<feature type="transmembrane region" description="Helical" evidence="1">
    <location>
        <begin position="161"/>
        <end position="182"/>
    </location>
</feature>
<evidence type="ECO:0000313" key="3">
    <source>
        <dbReference type="Proteomes" id="UP000482155"/>
    </source>
</evidence>
<organism evidence="2 3">
    <name type="scientific">Noviherbaspirillum galbum</name>
    <dbReference type="NCBI Taxonomy" id="2709383"/>
    <lineage>
        <taxon>Bacteria</taxon>
        <taxon>Pseudomonadati</taxon>
        <taxon>Pseudomonadota</taxon>
        <taxon>Betaproteobacteria</taxon>
        <taxon>Burkholderiales</taxon>
        <taxon>Oxalobacteraceae</taxon>
        <taxon>Noviherbaspirillum</taxon>
    </lineage>
</organism>
<feature type="transmembrane region" description="Helical" evidence="1">
    <location>
        <begin position="308"/>
        <end position="328"/>
    </location>
</feature>
<keyword evidence="1" id="KW-0472">Membrane</keyword>
<keyword evidence="3" id="KW-1185">Reference proteome</keyword>
<comment type="caution">
    <text evidence="2">The sequence shown here is derived from an EMBL/GenBank/DDBJ whole genome shotgun (WGS) entry which is preliminary data.</text>
</comment>
<protein>
    <submittedName>
        <fullName evidence="2">Uncharacterized protein</fullName>
    </submittedName>
</protein>
<feature type="transmembrane region" description="Helical" evidence="1">
    <location>
        <begin position="234"/>
        <end position="256"/>
    </location>
</feature>
<proteinExistence type="predicted"/>
<dbReference type="RefSeq" id="WP_163968532.1">
    <property type="nucleotide sequence ID" value="NZ_JAAIVB010000084.1"/>
</dbReference>
<keyword evidence="1" id="KW-0812">Transmembrane</keyword>
<feature type="transmembrane region" description="Helical" evidence="1">
    <location>
        <begin position="203"/>
        <end position="222"/>
    </location>
</feature>
<feature type="transmembrane region" description="Helical" evidence="1">
    <location>
        <begin position="99"/>
        <end position="117"/>
    </location>
</feature>
<feature type="transmembrane region" description="Helical" evidence="1">
    <location>
        <begin position="268"/>
        <end position="288"/>
    </location>
</feature>
<accession>A0A6B3SY44</accession>
<reference evidence="2 3" key="1">
    <citation type="submission" date="2020-02" db="EMBL/GenBank/DDBJ databases">
        <authorList>
            <person name="Kim M.K."/>
        </authorList>
    </citation>
    <scope>NUCLEOTIDE SEQUENCE [LARGE SCALE GENOMIC DNA]</scope>
    <source>
        <strain evidence="2 3">17J57-3</strain>
    </source>
</reference>
<evidence type="ECO:0000313" key="2">
    <source>
        <dbReference type="EMBL" id="NEX64595.1"/>
    </source>
</evidence>
<dbReference type="AlphaFoldDB" id="A0A6B3SY44"/>
<feature type="transmembrane region" description="Helical" evidence="1">
    <location>
        <begin position="129"/>
        <end position="149"/>
    </location>
</feature>
<dbReference type="Proteomes" id="UP000482155">
    <property type="component" value="Unassembled WGS sequence"/>
</dbReference>
<keyword evidence="1" id="KW-1133">Transmembrane helix</keyword>